<sequence length="206" mass="22680">MRAEVSGGPGEGAGVAEFEAARPRLFAIAYRLLGSASEAEDAVQDSYLRWAKADREAIAAPVAWLTKVVTNLCLTRLTSARARRERYVGMFLPEPIRTDLSSSDPLVTVEQRESLSIGMLVLLEQLTPAERAVFVLREAFSYGHREIAEVLDISEANSQQLLVRARGRLAGESRRFDATQDKWRELVAEFLAAATVPGWSGCSPRT</sequence>
<keyword evidence="9" id="KW-1185">Reference proteome</keyword>
<dbReference type="Pfam" id="PF04542">
    <property type="entry name" value="Sigma70_r2"/>
    <property type="match status" value="1"/>
</dbReference>
<dbReference type="RefSeq" id="WP_279582128.1">
    <property type="nucleotide sequence ID" value="NZ_BAAANY010000032.1"/>
</dbReference>
<dbReference type="SUPFAM" id="SSF88659">
    <property type="entry name" value="Sigma3 and sigma4 domains of RNA polymerase sigma factors"/>
    <property type="match status" value="1"/>
</dbReference>
<evidence type="ECO:0000256" key="4">
    <source>
        <dbReference type="ARBA" id="ARBA00023125"/>
    </source>
</evidence>
<reference evidence="8 9" key="1">
    <citation type="journal article" date="2019" name="Int. J. Syst. Evol. Microbiol.">
        <title>The Global Catalogue of Microorganisms (GCM) 10K type strain sequencing project: providing services to taxonomists for standard genome sequencing and annotation.</title>
        <authorList>
            <consortium name="The Broad Institute Genomics Platform"/>
            <consortium name="The Broad Institute Genome Sequencing Center for Infectious Disease"/>
            <person name="Wu L."/>
            <person name="Ma J."/>
        </authorList>
    </citation>
    <scope>NUCLEOTIDE SEQUENCE [LARGE SCALE GENOMIC DNA]</scope>
    <source>
        <strain evidence="8 9">JCM 14718</strain>
    </source>
</reference>
<gene>
    <name evidence="8" type="ORF">GCM10009765_67870</name>
</gene>
<keyword evidence="5" id="KW-0804">Transcription</keyword>
<dbReference type="PANTHER" id="PTHR30173:SF36">
    <property type="entry name" value="ECF RNA POLYMERASE SIGMA FACTOR SIGJ"/>
    <property type="match status" value="1"/>
</dbReference>
<dbReference type="InterPro" id="IPR013324">
    <property type="entry name" value="RNA_pol_sigma_r3/r4-like"/>
</dbReference>
<dbReference type="InterPro" id="IPR014284">
    <property type="entry name" value="RNA_pol_sigma-70_dom"/>
</dbReference>
<keyword evidence="4" id="KW-0238">DNA-binding</keyword>
<dbReference type="Gene3D" id="1.10.10.10">
    <property type="entry name" value="Winged helix-like DNA-binding domain superfamily/Winged helix DNA-binding domain"/>
    <property type="match status" value="1"/>
</dbReference>
<evidence type="ECO:0000256" key="1">
    <source>
        <dbReference type="ARBA" id="ARBA00010641"/>
    </source>
</evidence>
<name>A0ABN2IP06_9ACTN</name>
<organism evidence="8 9">
    <name type="scientific">Fodinicola feengrottensis</name>
    <dbReference type="NCBI Taxonomy" id="435914"/>
    <lineage>
        <taxon>Bacteria</taxon>
        <taxon>Bacillati</taxon>
        <taxon>Actinomycetota</taxon>
        <taxon>Actinomycetes</taxon>
        <taxon>Mycobacteriales</taxon>
        <taxon>Fodinicola</taxon>
    </lineage>
</organism>
<dbReference type="InterPro" id="IPR013249">
    <property type="entry name" value="RNA_pol_sigma70_r4_t2"/>
</dbReference>
<dbReference type="SUPFAM" id="SSF88946">
    <property type="entry name" value="Sigma2 domain of RNA polymerase sigma factors"/>
    <property type="match status" value="1"/>
</dbReference>
<dbReference type="InterPro" id="IPR007627">
    <property type="entry name" value="RNA_pol_sigma70_r2"/>
</dbReference>
<comment type="caution">
    <text evidence="8">The sequence shown here is derived from an EMBL/GenBank/DDBJ whole genome shotgun (WGS) entry which is preliminary data.</text>
</comment>
<keyword evidence="2" id="KW-0805">Transcription regulation</keyword>
<dbReference type="InterPro" id="IPR036388">
    <property type="entry name" value="WH-like_DNA-bd_sf"/>
</dbReference>
<accession>A0ABN2IP06</accession>
<proteinExistence type="inferred from homology"/>
<evidence type="ECO:0000256" key="5">
    <source>
        <dbReference type="ARBA" id="ARBA00023163"/>
    </source>
</evidence>
<keyword evidence="3" id="KW-0731">Sigma factor</keyword>
<evidence type="ECO:0000259" key="6">
    <source>
        <dbReference type="Pfam" id="PF04542"/>
    </source>
</evidence>
<feature type="domain" description="RNA polymerase sigma factor 70 region 4 type 2" evidence="7">
    <location>
        <begin position="121"/>
        <end position="169"/>
    </location>
</feature>
<comment type="similarity">
    <text evidence="1">Belongs to the sigma-70 factor family. ECF subfamily.</text>
</comment>
<evidence type="ECO:0000256" key="3">
    <source>
        <dbReference type="ARBA" id="ARBA00023082"/>
    </source>
</evidence>
<feature type="domain" description="RNA polymerase sigma-70 region 2" evidence="6">
    <location>
        <begin position="18"/>
        <end position="81"/>
    </location>
</feature>
<evidence type="ECO:0000256" key="2">
    <source>
        <dbReference type="ARBA" id="ARBA00023015"/>
    </source>
</evidence>
<dbReference type="InterPro" id="IPR013325">
    <property type="entry name" value="RNA_pol_sigma_r2"/>
</dbReference>
<dbReference type="PANTHER" id="PTHR30173">
    <property type="entry name" value="SIGMA 19 FACTOR"/>
    <property type="match status" value="1"/>
</dbReference>
<protein>
    <recommendedName>
        <fullName evidence="10">Sigma-70 family RNA polymerase sigma factor</fullName>
    </recommendedName>
</protein>
<evidence type="ECO:0000259" key="7">
    <source>
        <dbReference type="Pfam" id="PF08281"/>
    </source>
</evidence>
<dbReference type="EMBL" id="BAAANY010000032">
    <property type="protein sequence ID" value="GAA1708766.1"/>
    <property type="molecule type" value="Genomic_DNA"/>
</dbReference>
<dbReference type="Pfam" id="PF08281">
    <property type="entry name" value="Sigma70_r4_2"/>
    <property type="match status" value="1"/>
</dbReference>
<dbReference type="Proteomes" id="UP001500618">
    <property type="component" value="Unassembled WGS sequence"/>
</dbReference>
<evidence type="ECO:0008006" key="10">
    <source>
        <dbReference type="Google" id="ProtNLM"/>
    </source>
</evidence>
<dbReference type="InterPro" id="IPR052704">
    <property type="entry name" value="ECF_Sigma-70_Domain"/>
</dbReference>
<dbReference type="NCBIfam" id="TIGR02937">
    <property type="entry name" value="sigma70-ECF"/>
    <property type="match status" value="1"/>
</dbReference>
<dbReference type="Gene3D" id="1.10.1740.10">
    <property type="match status" value="1"/>
</dbReference>
<evidence type="ECO:0000313" key="9">
    <source>
        <dbReference type="Proteomes" id="UP001500618"/>
    </source>
</evidence>
<evidence type="ECO:0000313" key="8">
    <source>
        <dbReference type="EMBL" id="GAA1708766.1"/>
    </source>
</evidence>